<evidence type="ECO:0000313" key="8">
    <source>
        <dbReference type="Proteomes" id="UP000198670"/>
    </source>
</evidence>
<keyword evidence="8" id="KW-1185">Reference proteome</keyword>
<dbReference type="Gene3D" id="1.10.10.10">
    <property type="entry name" value="Winged helix-like DNA-binding domain superfamily/Winged helix DNA-binding domain"/>
    <property type="match status" value="1"/>
</dbReference>
<dbReference type="InterPro" id="IPR013249">
    <property type="entry name" value="RNA_pol_sigma70_r4_t2"/>
</dbReference>
<dbReference type="EMBL" id="FOQO01000002">
    <property type="protein sequence ID" value="SFI06787.1"/>
    <property type="molecule type" value="Genomic_DNA"/>
</dbReference>
<organism evidence="7 8">
    <name type="scientific">Parapedobacter indicus</name>
    <dbReference type="NCBI Taxonomy" id="1477437"/>
    <lineage>
        <taxon>Bacteria</taxon>
        <taxon>Pseudomonadati</taxon>
        <taxon>Bacteroidota</taxon>
        <taxon>Sphingobacteriia</taxon>
        <taxon>Sphingobacteriales</taxon>
        <taxon>Sphingobacteriaceae</taxon>
        <taxon>Parapedobacter</taxon>
    </lineage>
</organism>
<dbReference type="STRING" id="1477437.SAMN05444682_102187"/>
<evidence type="ECO:0000256" key="2">
    <source>
        <dbReference type="ARBA" id="ARBA00023015"/>
    </source>
</evidence>
<keyword evidence="3" id="KW-0731">Sigma factor</keyword>
<dbReference type="NCBIfam" id="TIGR02985">
    <property type="entry name" value="Sig70_bacteroi1"/>
    <property type="match status" value="1"/>
</dbReference>
<proteinExistence type="inferred from homology"/>
<evidence type="ECO:0000256" key="1">
    <source>
        <dbReference type="ARBA" id="ARBA00010641"/>
    </source>
</evidence>
<dbReference type="GO" id="GO:0006352">
    <property type="term" value="P:DNA-templated transcription initiation"/>
    <property type="evidence" value="ECO:0007669"/>
    <property type="project" value="InterPro"/>
</dbReference>
<comment type="similarity">
    <text evidence="1">Belongs to the sigma-70 factor family. ECF subfamily.</text>
</comment>
<accession>A0A1I3F6D8</accession>
<dbReference type="InterPro" id="IPR013324">
    <property type="entry name" value="RNA_pol_sigma_r3/r4-like"/>
</dbReference>
<dbReference type="SUPFAM" id="SSF88946">
    <property type="entry name" value="Sigma2 domain of RNA polymerase sigma factors"/>
    <property type="match status" value="1"/>
</dbReference>
<keyword evidence="2" id="KW-0805">Transcription regulation</keyword>
<evidence type="ECO:0000256" key="3">
    <source>
        <dbReference type="ARBA" id="ARBA00023082"/>
    </source>
</evidence>
<dbReference type="InterPro" id="IPR014327">
    <property type="entry name" value="RNA_pol_sigma70_bacteroid"/>
</dbReference>
<dbReference type="GO" id="GO:0016987">
    <property type="term" value="F:sigma factor activity"/>
    <property type="evidence" value="ECO:0007669"/>
    <property type="project" value="UniProtKB-KW"/>
</dbReference>
<reference evidence="7 8" key="1">
    <citation type="submission" date="2016-10" db="EMBL/GenBank/DDBJ databases">
        <authorList>
            <person name="de Groot N.N."/>
        </authorList>
    </citation>
    <scope>NUCLEOTIDE SEQUENCE [LARGE SCALE GENOMIC DNA]</scope>
    <source>
        <strain evidence="7 8">RK1</strain>
    </source>
</reference>
<keyword evidence="4" id="KW-0804">Transcription</keyword>
<evidence type="ECO:0000256" key="4">
    <source>
        <dbReference type="ARBA" id="ARBA00023163"/>
    </source>
</evidence>
<feature type="domain" description="RNA polymerase sigma-70 region 2" evidence="5">
    <location>
        <begin position="27"/>
        <end position="92"/>
    </location>
</feature>
<dbReference type="SUPFAM" id="SSF88659">
    <property type="entry name" value="Sigma3 and sigma4 domains of RNA polymerase sigma factors"/>
    <property type="match status" value="1"/>
</dbReference>
<dbReference type="InterPro" id="IPR013325">
    <property type="entry name" value="RNA_pol_sigma_r2"/>
</dbReference>
<dbReference type="Gene3D" id="1.10.1740.10">
    <property type="match status" value="1"/>
</dbReference>
<dbReference type="NCBIfam" id="TIGR02937">
    <property type="entry name" value="sigma70-ECF"/>
    <property type="match status" value="1"/>
</dbReference>
<sequence>MPSDRTITDTKLVADLRSGNSKAFSEIYRRYAEPIYLLLRKKIDCREDARDIVQELFASLWQKHPTLPADTCLSAYLFTAAKYRAINYIAHQTVSKNVLQDLSERLHVGVSTTDHLVRERDLSAVIETAVSDLPDKMQVIFRMSRQDQLTHKEIAKNLNLSETTVKKQVANALKILKPKIGTIIIGLLTTLYNLF</sequence>
<feature type="domain" description="RNA polymerase sigma factor 70 region 4 type 2" evidence="6">
    <location>
        <begin position="126"/>
        <end position="175"/>
    </location>
</feature>
<evidence type="ECO:0000259" key="5">
    <source>
        <dbReference type="Pfam" id="PF04542"/>
    </source>
</evidence>
<dbReference type="InterPro" id="IPR039425">
    <property type="entry name" value="RNA_pol_sigma-70-like"/>
</dbReference>
<dbReference type="GO" id="GO:0003677">
    <property type="term" value="F:DNA binding"/>
    <property type="evidence" value="ECO:0007669"/>
    <property type="project" value="InterPro"/>
</dbReference>
<dbReference type="AlphaFoldDB" id="A0A1I3F6D8"/>
<evidence type="ECO:0000259" key="6">
    <source>
        <dbReference type="Pfam" id="PF08281"/>
    </source>
</evidence>
<protein>
    <submittedName>
        <fullName evidence="7">RNA polymerase sigma-70 factor, ECF subfamily</fullName>
    </submittedName>
</protein>
<dbReference type="InterPro" id="IPR036388">
    <property type="entry name" value="WH-like_DNA-bd_sf"/>
</dbReference>
<dbReference type="InterPro" id="IPR007627">
    <property type="entry name" value="RNA_pol_sigma70_r2"/>
</dbReference>
<dbReference type="Proteomes" id="UP000198670">
    <property type="component" value="Unassembled WGS sequence"/>
</dbReference>
<dbReference type="Pfam" id="PF04542">
    <property type="entry name" value="Sigma70_r2"/>
    <property type="match status" value="1"/>
</dbReference>
<dbReference type="InterPro" id="IPR014284">
    <property type="entry name" value="RNA_pol_sigma-70_dom"/>
</dbReference>
<gene>
    <name evidence="7" type="ORF">SAMN05444682_102187</name>
</gene>
<evidence type="ECO:0000313" key="7">
    <source>
        <dbReference type="EMBL" id="SFI06787.1"/>
    </source>
</evidence>
<name>A0A1I3F6D8_9SPHI</name>
<dbReference type="PANTHER" id="PTHR43133:SF46">
    <property type="entry name" value="RNA POLYMERASE SIGMA-70 FACTOR ECF SUBFAMILY"/>
    <property type="match status" value="1"/>
</dbReference>
<dbReference type="PANTHER" id="PTHR43133">
    <property type="entry name" value="RNA POLYMERASE ECF-TYPE SIGMA FACTO"/>
    <property type="match status" value="1"/>
</dbReference>
<dbReference type="Pfam" id="PF08281">
    <property type="entry name" value="Sigma70_r4_2"/>
    <property type="match status" value="1"/>
</dbReference>